<evidence type="ECO:0000313" key="10">
    <source>
        <dbReference type="Proteomes" id="UP000006310"/>
    </source>
</evidence>
<sequence>MVNVSRGNWPMDQGQRKLVKFLERHLGLLPVTQEGNDVNKLAIVFYSLESLSALDELVCKKYHPYKSWLLKHYTTWVDADGRELGGFVGSLNLVIPGVNSLSLANTLFALVCLLTLCESYEEFENTVAPLRKPIIKFIKCCQLKSNGAFVSVLNYQSSEPSPVDHHDLRFCYIAVSILYLLGDRSISDFQRHINVGKLMEYIMAQRCDVGGFGEFGEPHAGYTSCALSALKLLGQLDQLPNTYKEETIFWLLSRQTSGEGCEFLQEGKNENYDALDHGGFQGRENKFADTCYVFWCLNSLQCLTPEWTQFTRTDLARSFLQSRTQNSVVGGFSKNDEDDPDLYHTCLAIAGLRLTEGKFNGELCIPLALSDKFRL</sequence>
<reference evidence="10" key="2">
    <citation type="submission" date="2012-08" db="EMBL/GenBank/DDBJ databases">
        <title>Genome sequence of Kazachstania naganishii.</title>
        <authorList>
            <person name="Gordon J.L."/>
            <person name="Armisen D."/>
            <person name="Proux-Wera E."/>
            <person name="OhEigeartaigh S.S."/>
            <person name="Byrne K.P."/>
            <person name="Wolfe K.H."/>
        </authorList>
    </citation>
    <scope>NUCLEOTIDE SEQUENCE [LARGE SCALE GENOMIC DNA]</scope>
    <source>
        <strain evidence="10">ATCC MYA-139 / BCRC 22969 / CBS 8797 / CCRC 22969 / KCTC 17520 / NBRC 10181 / NCYC 3082</strain>
    </source>
</reference>
<dbReference type="RefSeq" id="XP_022466097.1">
    <property type="nucleotide sequence ID" value="XM_022609731.1"/>
</dbReference>
<dbReference type="OMA" id="RWCLMRQ"/>
<dbReference type="eggNOG" id="KOG0367">
    <property type="taxonomic scope" value="Eukaryota"/>
</dbReference>
<evidence type="ECO:0000256" key="2">
    <source>
        <dbReference type="ARBA" id="ARBA00010497"/>
    </source>
</evidence>
<evidence type="ECO:0000256" key="7">
    <source>
        <dbReference type="ARBA" id="ARBA00022833"/>
    </source>
</evidence>
<keyword evidence="6" id="KW-0677">Repeat</keyword>
<accession>J7S258</accession>
<dbReference type="GO" id="GO:0004662">
    <property type="term" value="F:CAAX-protein geranylgeranyltransferase activity"/>
    <property type="evidence" value="ECO:0007669"/>
    <property type="project" value="EnsemblFungi"/>
</dbReference>
<keyword evidence="5" id="KW-0479">Metal-binding</keyword>
<keyword evidence="3" id="KW-0637">Prenyltransferase</keyword>
<dbReference type="InterPro" id="IPR045089">
    <property type="entry name" value="PGGT1B-like"/>
</dbReference>
<dbReference type="GeneID" id="34527595"/>
<dbReference type="KEGG" id="kng:KNAG_0I00610"/>
<dbReference type="Proteomes" id="UP000006310">
    <property type="component" value="Chromosome 9"/>
</dbReference>
<dbReference type="PANTHER" id="PTHR11774:SF4">
    <property type="entry name" value="GERANYLGERANYL TRANSFERASE TYPE-1 SUBUNIT BETA"/>
    <property type="match status" value="1"/>
</dbReference>
<evidence type="ECO:0000313" key="9">
    <source>
        <dbReference type="EMBL" id="CCK71852.1"/>
    </source>
</evidence>
<dbReference type="OrthoDB" id="24893at2759"/>
<proteinExistence type="inferred from homology"/>
<dbReference type="SUPFAM" id="SSF48239">
    <property type="entry name" value="Terpenoid cyclases/Protein prenyltransferases"/>
    <property type="match status" value="1"/>
</dbReference>
<protein>
    <recommendedName>
        <fullName evidence="8">Prenyltransferase alpha-alpha toroid domain-containing protein</fullName>
    </recommendedName>
</protein>
<dbReference type="PANTHER" id="PTHR11774">
    <property type="entry name" value="GERANYLGERANYL TRANSFERASE TYPE BETA SUBUNIT"/>
    <property type="match status" value="1"/>
</dbReference>
<evidence type="ECO:0000256" key="6">
    <source>
        <dbReference type="ARBA" id="ARBA00022737"/>
    </source>
</evidence>
<dbReference type="Pfam" id="PF00432">
    <property type="entry name" value="Prenyltrans"/>
    <property type="match status" value="1"/>
</dbReference>
<comment type="similarity">
    <text evidence="2">Belongs to the protein prenyltransferase subunit beta family.</text>
</comment>
<evidence type="ECO:0000256" key="5">
    <source>
        <dbReference type="ARBA" id="ARBA00022723"/>
    </source>
</evidence>
<dbReference type="AlphaFoldDB" id="J7S258"/>
<organism evidence="9 10">
    <name type="scientific">Huiozyma naganishii (strain ATCC MYA-139 / BCRC 22969 / CBS 8797 / KCTC 17520 / NBRC 10181 / NCYC 3082 / Yp74L-3)</name>
    <name type="common">Yeast</name>
    <name type="synonym">Kazachstania naganishii</name>
    <dbReference type="NCBI Taxonomy" id="1071383"/>
    <lineage>
        <taxon>Eukaryota</taxon>
        <taxon>Fungi</taxon>
        <taxon>Dikarya</taxon>
        <taxon>Ascomycota</taxon>
        <taxon>Saccharomycotina</taxon>
        <taxon>Saccharomycetes</taxon>
        <taxon>Saccharomycetales</taxon>
        <taxon>Saccharomycetaceae</taxon>
        <taxon>Huiozyma</taxon>
    </lineage>
</organism>
<feature type="domain" description="Prenyltransferase alpha-alpha toroid" evidence="8">
    <location>
        <begin position="16"/>
        <end position="356"/>
    </location>
</feature>
<evidence type="ECO:0000256" key="3">
    <source>
        <dbReference type="ARBA" id="ARBA00022602"/>
    </source>
</evidence>
<keyword evidence="10" id="KW-1185">Reference proteome</keyword>
<dbReference type="Gene3D" id="1.50.10.20">
    <property type="match status" value="1"/>
</dbReference>
<dbReference type="InterPro" id="IPR008930">
    <property type="entry name" value="Terpenoid_cyclase/PrenylTrfase"/>
</dbReference>
<evidence type="ECO:0000256" key="1">
    <source>
        <dbReference type="ARBA" id="ARBA00001947"/>
    </source>
</evidence>
<dbReference type="HOGENOM" id="CLU_028946_2_1_1"/>
<gene>
    <name evidence="9" type="primary">KNAG0I00610</name>
    <name evidence="9" type="ordered locus">KNAG_0I00610</name>
</gene>
<dbReference type="STRING" id="1071383.J7S258"/>
<comment type="cofactor">
    <cofactor evidence="1">
        <name>Zn(2+)</name>
        <dbReference type="ChEBI" id="CHEBI:29105"/>
    </cofactor>
</comment>
<evidence type="ECO:0000259" key="8">
    <source>
        <dbReference type="Pfam" id="PF00432"/>
    </source>
</evidence>
<dbReference type="InterPro" id="IPR001330">
    <property type="entry name" value="Prenyltrans"/>
</dbReference>
<evidence type="ECO:0000256" key="4">
    <source>
        <dbReference type="ARBA" id="ARBA00022679"/>
    </source>
</evidence>
<name>J7S258_HUIN7</name>
<dbReference type="GO" id="GO:0005953">
    <property type="term" value="C:CAAX-protein geranylgeranyltransferase complex"/>
    <property type="evidence" value="ECO:0007669"/>
    <property type="project" value="EnsemblFungi"/>
</dbReference>
<keyword evidence="7" id="KW-0862">Zinc</keyword>
<dbReference type="EMBL" id="HE978322">
    <property type="protein sequence ID" value="CCK71852.1"/>
    <property type="molecule type" value="Genomic_DNA"/>
</dbReference>
<reference evidence="9 10" key="1">
    <citation type="journal article" date="2011" name="Proc. Natl. Acad. Sci. U.S.A.">
        <title>Evolutionary erosion of yeast sex chromosomes by mating-type switching accidents.</title>
        <authorList>
            <person name="Gordon J.L."/>
            <person name="Armisen D."/>
            <person name="Proux-Wera E."/>
            <person name="Oheigeartaigh S.S."/>
            <person name="Byrne K.P."/>
            <person name="Wolfe K.H."/>
        </authorList>
    </citation>
    <scope>NUCLEOTIDE SEQUENCE [LARGE SCALE GENOMIC DNA]</scope>
    <source>
        <strain evidence="10">ATCC MYA-139 / BCRC 22969 / CBS 8797 / CCRC 22969 / KCTC 17520 / NBRC 10181 / NCYC 3082</strain>
    </source>
</reference>
<keyword evidence="4" id="KW-0808">Transferase</keyword>
<dbReference type="GO" id="GO:0046872">
    <property type="term" value="F:metal ion binding"/>
    <property type="evidence" value="ECO:0007669"/>
    <property type="project" value="UniProtKB-KW"/>
</dbReference>